<geneLocation type="plasmid" evidence="2">
    <name>pKP-13-14-NDM-9</name>
</geneLocation>
<keyword evidence="1" id="KW-0472">Membrane</keyword>
<dbReference type="AlphaFoldDB" id="A0A6G6AP28"/>
<keyword evidence="2" id="KW-0614">Plasmid</keyword>
<feature type="transmembrane region" description="Helical" evidence="1">
    <location>
        <begin position="12"/>
        <end position="35"/>
    </location>
</feature>
<name>A0A6G6AP28_KLEPN</name>
<keyword evidence="1" id="KW-0812">Transmembrane</keyword>
<keyword evidence="1" id="KW-1133">Transmembrane helix</keyword>
<sequence>MLLSWHNGTVKFHTLAVLKSYFLTIFCLTFINFFANELTVL</sequence>
<organism evidence="2">
    <name type="scientific">Klebsiella pneumoniae</name>
    <dbReference type="NCBI Taxonomy" id="573"/>
    <lineage>
        <taxon>Bacteria</taxon>
        <taxon>Pseudomonadati</taxon>
        <taxon>Pseudomonadota</taxon>
        <taxon>Gammaproteobacteria</taxon>
        <taxon>Enterobacterales</taxon>
        <taxon>Enterobacteriaceae</taxon>
        <taxon>Klebsiella/Raoultella group</taxon>
        <taxon>Klebsiella</taxon>
        <taxon>Klebsiella pneumoniae complex</taxon>
    </lineage>
</organism>
<dbReference type="EMBL" id="MN175386">
    <property type="protein sequence ID" value="QID23924.1"/>
    <property type="molecule type" value="Genomic_DNA"/>
</dbReference>
<accession>A0A6G6AP28</accession>
<proteinExistence type="predicted"/>
<evidence type="ECO:0000313" key="2">
    <source>
        <dbReference type="EMBL" id="QID23924.1"/>
    </source>
</evidence>
<protein>
    <submittedName>
        <fullName evidence="2">Uncharacterized protein</fullName>
    </submittedName>
</protein>
<evidence type="ECO:0000256" key="1">
    <source>
        <dbReference type="SAM" id="Phobius"/>
    </source>
</evidence>
<reference evidence="2" key="1">
    <citation type="submission" date="2019-07" db="EMBL/GenBank/DDBJ databases">
        <authorList>
            <person name="Cheng J."/>
        </authorList>
    </citation>
    <scope>NUCLEOTIDE SEQUENCE</scope>
    <source>
        <strain evidence="2">KP-13-14</strain>
        <plasmid evidence="2">pKP-13-14-NDM-9</plasmid>
    </source>
</reference>